<dbReference type="PANTHER" id="PTHR33507:SF3">
    <property type="entry name" value="INNER MEMBRANE PROTEIN YBBJ"/>
    <property type="match status" value="1"/>
</dbReference>
<organism evidence="2 3">
    <name type="scientific">Lacimicrobium alkaliphilum</name>
    <dbReference type="NCBI Taxonomy" id="1526571"/>
    <lineage>
        <taxon>Bacteria</taxon>
        <taxon>Pseudomonadati</taxon>
        <taxon>Pseudomonadota</taxon>
        <taxon>Gammaproteobacteria</taxon>
        <taxon>Alteromonadales</taxon>
        <taxon>Alteromonadaceae</taxon>
        <taxon>Lacimicrobium</taxon>
    </lineage>
</organism>
<dbReference type="AlphaFoldDB" id="A0A0U3A858"/>
<keyword evidence="1" id="KW-1133">Transmembrane helix</keyword>
<reference evidence="2 3" key="1">
    <citation type="submission" date="2015-12" db="EMBL/GenBank/DDBJ databases">
        <title>Complete genome of Lacimicrobium alkaliphilum KCTC 32984.</title>
        <authorList>
            <person name="Kim S.-G."/>
            <person name="Lee Y.-J."/>
        </authorList>
    </citation>
    <scope>NUCLEOTIDE SEQUENCE [LARGE SCALE GENOMIC DNA]</scope>
    <source>
        <strain evidence="2 3">YelD216</strain>
    </source>
</reference>
<feature type="transmembrane region" description="Helical" evidence="1">
    <location>
        <begin position="49"/>
        <end position="76"/>
    </location>
</feature>
<dbReference type="OrthoDB" id="7863671at2"/>
<keyword evidence="3" id="KW-1185">Reference proteome</keyword>
<sequence>MSLFTEHLAETLIVIGLILLAVEILVLGFSTFVLFFLGLAALVTGGLMYISLVPATLFGAMGSMAVLTALLAVVLWKPLKRIQADTAPKEVTSDLIGHRFYLPEALMPGQSITYRYSGINWNVRSKEPVAAKQEVEVTRVSVGELEVRLVQGG</sequence>
<dbReference type="GO" id="GO:0006508">
    <property type="term" value="P:proteolysis"/>
    <property type="evidence" value="ECO:0007669"/>
    <property type="project" value="UniProtKB-KW"/>
</dbReference>
<keyword evidence="1" id="KW-0812">Transmembrane</keyword>
<dbReference type="KEGG" id="lal:AT746_02165"/>
<evidence type="ECO:0000313" key="2">
    <source>
        <dbReference type="EMBL" id="ALS97198.1"/>
    </source>
</evidence>
<gene>
    <name evidence="2" type="ORF">AT746_02165</name>
</gene>
<proteinExistence type="predicted"/>
<dbReference type="RefSeq" id="WP_062475813.1">
    <property type="nucleotide sequence ID" value="NZ_CP013650.1"/>
</dbReference>
<protein>
    <submittedName>
        <fullName evidence="2">Activity regulator of membrane protease YbbK</fullName>
    </submittedName>
</protein>
<dbReference type="GO" id="GO:0005886">
    <property type="term" value="C:plasma membrane"/>
    <property type="evidence" value="ECO:0007669"/>
    <property type="project" value="TreeGrafter"/>
</dbReference>
<dbReference type="PANTHER" id="PTHR33507">
    <property type="entry name" value="INNER MEMBRANE PROTEIN YBBJ"/>
    <property type="match status" value="1"/>
</dbReference>
<feature type="transmembrane region" description="Helical" evidence="1">
    <location>
        <begin position="12"/>
        <end position="43"/>
    </location>
</feature>
<accession>A0A0U3A858</accession>
<dbReference type="InterPro" id="IPR052165">
    <property type="entry name" value="Membrane_assoc_protease"/>
</dbReference>
<name>A0A0U3A858_9ALTE</name>
<dbReference type="GO" id="GO:0008233">
    <property type="term" value="F:peptidase activity"/>
    <property type="evidence" value="ECO:0007669"/>
    <property type="project" value="UniProtKB-KW"/>
</dbReference>
<evidence type="ECO:0000256" key="1">
    <source>
        <dbReference type="SAM" id="Phobius"/>
    </source>
</evidence>
<keyword evidence="2" id="KW-0378">Hydrolase</keyword>
<dbReference type="EMBL" id="CP013650">
    <property type="protein sequence ID" value="ALS97198.1"/>
    <property type="molecule type" value="Genomic_DNA"/>
</dbReference>
<dbReference type="STRING" id="1526571.AT746_02165"/>
<keyword evidence="1" id="KW-0472">Membrane</keyword>
<dbReference type="Proteomes" id="UP000068447">
    <property type="component" value="Chromosome"/>
</dbReference>
<keyword evidence="2" id="KW-0645">Protease</keyword>
<evidence type="ECO:0000313" key="3">
    <source>
        <dbReference type="Proteomes" id="UP000068447"/>
    </source>
</evidence>